<dbReference type="SUPFAM" id="SSF46689">
    <property type="entry name" value="Homeodomain-like"/>
    <property type="match status" value="1"/>
</dbReference>
<evidence type="ECO:0000313" key="6">
    <source>
        <dbReference type="Proteomes" id="UP000020218"/>
    </source>
</evidence>
<reference evidence="5" key="1">
    <citation type="submission" date="2014-02" db="EMBL/GenBank/DDBJ databases">
        <title>Expanding our view of genomic diversity in Candidatus Accumulibacter clades.</title>
        <authorList>
            <person name="Skennerton C.T."/>
            <person name="Barr J.J."/>
            <person name="Slater F.R."/>
            <person name="Bond P.L."/>
            <person name="Tyson G.W."/>
        </authorList>
    </citation>
    <scope>NUCLEOTIDE SEQUENCE [LARGE SCALE GENOMIC DNA]</scope>
</reference>
<proteinExistence type="predicted"/>
<protein>
    <submittedName>
        <fullName evidence="5">Virulence-regulating protein VirS</fullName>
    </submittedName>
</protein>
<dbReference type="InterPro" id="IPR018060">
    <property type="entry name" value="HTH_AraC"/>
</dbReference>
<dbReference type="SMART" id="SM00342">
    <property type="entry name" value="HTH_ARAC"/>
    <property type="match status" value="1"/>
</dbReference>
<dbReference type="GO" id="GO:0005829">
    <property type="term" value="C:cytosol"/>
    <property type="evidence" value="ECO:0007669"/>
    <property type="project" value="TreeGrafter"/>
</dbReference>
<comment type="caution">
    <text evidence="5">The sequence shown here is derived from an EMBL/GenBank/DDBJ whole genome shotgun (WGS) entry which is preliminary data.</text>
</comment>
<dbReference type="Pfam" id="PF12833">
    <property type="entry name" value="HTH_18"/>
    <property type="match status" value="1"/>
</dbReference>
<evidence type="ECO:0000256" key="3">
    <source>
        <dbReference type="ARBA" id="ARBA00023163"/>
    </source>
</evidence>
<gene>
    <name evidence="5" type="primary">virS_1</name>
    <name evidence="5" type="ORF">AW08_00003</name>
</gene>
<dbReference type="InterPro" id="IPR032687">
    <property type="entry name" value="AraC-type_N"/>
</dbReference>
<evidence type="ECO:0000256" key="2">
    <source>
        <dbReference type="ARBA" id="ARBA00023125"/>
    </source>
</evidence>
<organism evidence="5 6">
    <name type="scientific">Candidatus Accumulibacter adjunctus</name>
    <dbReference type="NCBI Taxonomy" id="1454001"/>
    <lineage>
        <taxon>Bacteria</taxon>
        <taxon>Pseudomonadati</taxon>
        <taxon>Pseudomonadota</taxon>
        <taxon>Betaproteobacteria</taxon>
        <taxon>Candidatus Accumulibacter</taxon>
    </lineage>
</organism>
<keyword evidence="2" id="KW-0238">DNA-binding</keyword>
<dbReference type="PROSITE" id="PS01124">
    <property type="entry name" value="HTH_ARAC_FAMILY_2"/>
    <property type="match status" value="1"/>
</dbReference>
<name>A0A011NY37_9PROT</name>
<dbReference type="InterPro" id="IPR009057">
    <property type="entry name" value="Homeodomain-like_sf"/>
</dbReference>
<keyword evidence="3" id="KW-0804">Transcription</keyword>
<keyword evidence="1" id="KW-0805">Transcription regulation</keyword>
<dbReference type="GO" id="GO:0003700">
    <property type="term" value="F:DNA-binding transcription factor activity"/>
    <property type="evidence" value="ECO:0007669"/>
    <property type="project" value="InterPro"/>
</dbReference>
<dbReference type="PANTHER" id="PTHR47894:SF4">
    <property type="entry name" value="HTH-TYPE TRANSCRIPTIONAL REGULATOR GADX"/>
    <property type="match status" value="1"/>
</dbReference>
<dbReference type="AlphaFoldDB" id="A0A011NY37"/>
<evidence type="ECO:0000256" key="1">
    <source>
        <dbReference type="ARBA" id="ARBA00023015"/>
    </source>
</evidence>
<feature type="domain" description="HTH araC/xylS-type" evidence="4">
    <location>
        <begin position="251"/>
        <end position="349"/>
    </location>
</feature>
<dbReference type="Proteomes" id="UP000020218">
    <property type="component" value="Unassembled WGS sequence"/>
</dbReference>
<dbReference type="GO" id="GO:0000976">
    <property type="term" value="F:transcription cis-regulatory region binding"/>
    <property type="evidence" value="ECO:0007669"/>
    <property type="project" value="TreeGrafter"/>
</dbReference>
<accession>A0A011NY37</accession>
<dbReference type="Pfam" id="PF12625">
    <property type="entry name" value="Arabinose_bd"/>
    <property type="match status" value="1"/>
</dbReference>
<dbReference type="Gene3D" id="1.10.10.60">
    <property type="entry name" value="Homeodomain-like"/>
    <property type="match status" value="1"/>
</dbReference>
<sequence>MKRDGSSQPGAWQALATSGPGEVRVGPLRAIPDLLTKLGVDPLEAFAAAGCDPQILADAEGRAPVESLARLLAACARLTRCPHFGLLVGEHFDLSAFGTLGELLRHCATVGDAVHHLSQHLHLHDRAAAPLLLDLKPGIVLLGYSVFDHGAPALAQIQETAIAIANRIMSELCGPQWRPLRVQFAHRPPDSPAAHRRHFRADVAFDADVCGLVFASTWLERTIASADATRREFLERTLRAAQAQAPLSVAEQVRQVLPQLVLSGLSSTAAVARLFAMHERTLRRRLEREGANLQMLIGRTRFDLARQLLQNTDLSVTAIATALHYDDPNAFSRAFRSWASLSPRQWRARAGARDPLC</sequence>
<keyword evidence="6" id="KW-1185">Reference proteome</keyword>
<evidence type="ECO:0000313" key="5">
    <source>
        <dbReference type="EMBL" id="EXI69510.1"/>
    </source>
</evidence>
<dbReference type="STRING" id="1454001.AW08_00003"/>
<evidence type="ECO:0000259" key="4">
    <source>
        <dbReference type="PROSITE" id="PS01124"/>
    </source>
</evidence>
<dbReference type="EMBL" id="JFAX01000001">
    <property type="protein sequence ID" value="EXI69510.1"/>
    <property type="molecule type" value="Genomic_DNA"/>
</dbReference>
<dbReference type="PATRIC" id="fig|1454001.3.peg.3"/>
<dbReference type="PANTHER" id="PTHR47894">
    <property type="entry name" value="HTH-TYPE TRANSCRIPTIONAL REGULATOR GADX"/>
    <property type="match status" value="1"/>
</dbReference>